<dbReference type="AlphaFoldDB" id="A0A211Z1A7"/>
<dbReference type="Gene3D" id="3.40.50.720">
    <property type="entry name" value="NAD(P)-binding Rossmann-like Domain"/>
    <property type="match status" value="1"/>
</dbReference>
<dbReference type="RefSeq" id="WP_088156951.1">
    <property type="nucleotide sequence ID" value="NZ_NHON01000124.1"/>
</dbReference>
<reference evidence="5" key="1">
    <citation type="submission" date="2017-05" db="EMBL/GenBank/DDBJ databases">
        <authorList>
            <person name="Macchi M."/>
            <person name="Festa S."/>
            <person name="Coppotelli B.M."/>
            <person name="Morelli I.S."/>
        </authorList>
    </citation>
    <scope>NUCLEOTIDE SEQUENCE [LARGE SCALE GENOMIC DNA]</scope>
    <source>
        <strain evidence="5">I</strain>
    </source>
</reference>
<dbReference type="PANTHER" id="PTHR43296:SF2">
    <property type="entry name" value="PEROXISOMAL 2,4-DIENOYL-COA REDUCTASE [(3E)-ENOYL-COA-PRODUCING]"/>
    <property type="match status" value="1"/>
</dbReference>
<dbReference type="GO" id="GO:0008670">
    <property type="term" value="F:2,4-dienoyl-CoA reductase (NADPH) activity"/>
    <property type="evidence" value="ECO:0007669"/>
    <property type="project" value="InterPro"/>
</dbReference>
<accession>A0A211Z1A7</accession>
<dbReference type="PRINTS" id="PR00081">
    <property type="entry name" value="GDHRDH"/>
</dbReference>
<protein>
    <recommendedName>
        <fullName evidence="6">Short-chain dehydrogenase</fullName>
    </recommendedName>
</protein>
<dbReference type="InterPro" id="IPR045017">
    <property type="entry name" value="DECR2-like"/>
</dbReference>
<dbReference type="Pfam" id="PF13561">
    <property type="entry name" value="adh_short_C2"/>
    <property type="match status" value="1"/>
</dbReference>
<gene>
    <name evidence="4" type="ORF">BWR60_32695</name>
</gene>
<dbReference type="SUPFAM" id="SSF51735">
    <property type="entry name" value="NAD(P)-binding Rossmann-fold domains"/>
    <property type="match status" value="1"/>
</dbReference>
<organism evidence="4 5">
    <name type="scientific">Inquilinus limosus</name>
    <dbReference type="NCBI Taxonomy" id="171674"/>
    <lineage>
        <taxon>Bacteria</taxon>
        <taxon>Pseudomonadati</taxon>
        <taxon>Pseudomonadota</taxon>
        <taxon>Alphaproteobacteria</taxon>
        <taxon>Rhodospirillales</taxon>
        <taxon>Rhodospirillaceae</taxon>
        <taxon>Inquilinus</taxon>
    </lineage>
</organism>
<comment type="caution">
    <text evidence="4">The sequence shown here is derived from an EMBL/GenBank/DDBJ whole genome shotgun (WGS) entry which is preliminary data.</text>
</comment>
<dbReference type="STRING" id="1122125.GCA_000423185_01087"/>
<evidence type="ECO:0008006" key="6">
    <source>
        <dbReference type="Google" id="ProtNLM"/>
    </source>
</evidence>
<evidence type="ECO:0000313" key="5">
    <source>
        <dbReference type="Proteomes" id="UP000196655"/>
    </source>
</evidence>
<dbReference type="EMBL" id="NHON01000124">
    <property type="protein sequence ID" value="OWJ59041.1"/>
    <property type="molecule type" value="Genomic_DNA"/>
</dbReference>
<evidence type="ECO:0000313" key="4">
    <source>
        <dbReference type="EMBL" id="OWJ59041.1"/>
    </source>
</evidence>
<keyword evidence="5" id="KW-1185">Reference proteome</keyword>
<dbReference type="InterPro" id="IPR002347">
    <property type="entry name" value="SDR_fam"/>
</dbReference>
<dbReference type="PANTHER" id="PTHR43296">
    <property type="entry name" value="PEROXISOMAL 2,4-DIENOYL-COA REDUCTASE"/>
    <property type="match status" value="1"/>
</dbReference>
<dbReference type="OrthoDB" id="9797020at2"/>
<name>A0A211Z1A7_9PROT</name>
<dbReference type="GO" id="GO:0009062">
    <property type="term" value="P:fatty acid catabolic process"/>
    <property type="evidence" value="ECO:0007669"/>
    <property type="project" value="InterPro"/>
</dbReference>
<evidence type="ECO:0000256" key="1">
    <source>
        <dbReference type="ARBA" id="ARBA00006484"/>
    </source>
</evidence>
<dbReference type="NCBIfam" id="NF005752">
    <property type="entry name" value="PRK07576.1"/>
    <property type="match status" value="1"/>
</dbReference>
<dbReference type="FunFam" id="3.40.50.720:FF:000084">
    <property type="entry name" value="Short-chain dehydrogenase reductase"/>
    <property type="match status" value="1"/>
</dbReference>
<evidence type="ECO:0000256" key="2">
    <source>
        <dbReference type="ARBA" id="ARBA00022857"/>
    </source>
</evidence>
<evidence type="ECO:0000256" key="3">
    <source>
        <dbReference type="ARBA" id="ARBA00023002"/>
    </source>
</evidence>
<comment type="similarity">
    <text evidence="1">Belongs to the short-chain dehydrogenases/reductases (SDR) family.</text>
</comment>
<proteinExistence type="inferred from homology"/>
<keyword evidence="3" id="KW-0560">Oxidoreductase</keyword>
<keyword evidence="2" id="KW-0521">NADP</keyword>
<dbReference type="Proteomes" id="UP000196655">
    <property type="component" value="Unassembled WGS sequence"/>
</dbReference>
<sequence>MAETIDFAGKAVFVAGGTSGINLGIALGFARAGARVAVMSRSPEKVDAAVARLRAAGAEAMGTAADVRDYAATEAALKAAHDAYGDFDVLVSGAAGNFPAPALGMSANGFKSVVDIDLLGSFHVLRAAHPFLRKPGASVINISAPQAEAPMAMQAHVCAAKAGVDMLTRVLAMEWGRDGIRINSVIPGPIDETEGMARLAPTPQARALVERSVPLGRMGVAEDVAAACRLLSSPLAGFITGAVLPVDGGWSLGGAAASMGVIAEQAMAAAAKAKG</sequence>
<dbReference type="InterPro" id="IPR036291">
    <property type="entry name" value="NAD(P)-bd_dom_sf"/>
</dbReference>